<evidence type="ECO:0000313" key="2">
    <source>
        <dbReference type="EMBL" id="RBW51539.1"/>
    </source>
</evidence>
<keyword evidence="1" id="KW-0812">Transmembrane</keyword>
<dbReference type="InterPro" id="IPR021830">
    <property type="entry name" value="DUF3422"/>
</dbReference>
<dbReference type="AlphaFoldDB" id="A0A366WSN8"/>
<feature type="transmembrane region" description="Helical" evidence="1">
    <location>
        <begin position="370"/>
        <end position="389"/>
    </location>
</feature>
<feature type="transmembrane region" description="Helical" evidence="1">
    <location>
        <begin position="395"/>
        <end position="417"/>
    </location>
</feature>
<dbReference type="RefSeq" id="WP_113824894.1">
    <property type="nucleotide sequence ID" value="NZ_QOCE01000045.1"/>
</dbReference>
<protein>
    <submittedName>
        <fullName evidence="2">DUF3422 domain-containing protein</fullName>
    </submittedName>
</protein>
<reference evidence="2 3" key="1">
    <citation type="submission" date="2018-07" db="EMBL/GenBank/DDBJ databases">
        <title>Modular assembly of carbohydrate-degrading microbial communities in the ocean.</title>
        <authorList>
            <person name="Enke T.N."/>
            <person name="Datta M.S."/>
            <person name="Schwartzman J.A."/>
            <person name="Cermak N."/>
            <person name="Schmitz D.A."/>
            <person name="Barrere J."/>
            <person name="Cordero O.X."/>
        </authorList>
    </citation>
    <scope>NUCLEOTIDE SEQUENCE [LARGE SCALE GENOMIC DNA]</scope>
    <source>
        <strain evidence="2 3">C3M10</strain>
    </source>
</reference>
<sequence>MPPIHDHPLRYALANELHARPFPISTAPCTVVFLAIKQTAEAAGRDRSQDREHLLNLLDRHGAPHPQPEATHYAGQIGRHWLKWEQHTEFVTYTAFSEGVSERAFNPADFEVFPAEWLDQAPGQRITSSLLRVVHRPDQGTIKANMSDWFVPESLAVSRVLDDAAVAAGDFRIDPAGHMRFAVFVTEGTGQRRIGRIIQRLCEIETYKAMSMLGFARVKHLNPKLGALDARVTELMNEMTDGPAPADEMLPQLLSTSTELETMAARSSFRFGATGAYEAIVNQRIFSLREERFEGRQTFADFMMRRYEPAMRTVNSTETRLRILSDRAIRAGELLRTRVDVERSAQNQALLESMDRRADMALRMQHTVEGLSVVAISYYAVSLAGYLLYPLTALGISKGMLTALVTLPVVGLVWLGIRQIRKRLE</sequence>
<gene>
    <name evidence="2" type="ORF">DS909_18270</name>
</gene>
<comment type="caution">
    <text evidence="2">The sequence shown here is derived from an EMBL/GenBank/DDBJ whole genome shotgun (WGS) entry which is preliminary data.</text>
</comment>
<dbReference type="EMBL" id="QOCE01000045">
    <property type="protein sequence ID" value="RBW51539.1"/>
    <property type="molecule type" value="Genomic_DNA"/>
</dbReference>
<keyword evidence="1" id="KW-0472">Membrane</keyword>
<keyword evidence="1" id="KW-1133">Transmembrane helix</keyword>
<dbReference type="OrthoDB" id="9767470at2"/>
<organism evidence="2 3">
    <name type="scientific">Phaeobacter gallaeciensis</name>
    <dbReference type="NCBI Taxonomy" id="60890"/>
    <lineage>
        <taxon>Bacteria</taxon>
        <taxon>Pseudomonadati</taxon>
        <taxon>Pseudomonadota</taxon>
        <taxon>Alphaproteobacteria</taxon>
        <taxon>Rhodobacterales</taxon>
        <taxon>Roseobacteraceae</taxon>
        <taxon>Phaeobacter</taxon>
    </lineage>
</organism>
<dbReference type="Proteomes" id="UP000252706">
    <property type="component" value="Unassembled WGS sequence"/>
</dbReference>
<name>A0A366WSN8_9RHOB</name>
<evidence type="ECO:0000256" key="1">
    <source>
        <dbReference type="SAM" id="Phobius"/>
    </source>
</evidence>
<evidence type="ECO:0000313" key="3">
    <source>
        <dbReference type="Proteomes" id="UP000252706"/>
    </source>
</evidence>
<accession>A0A366WSN8</accession>
<proteinExistence type="predicted"/>
<dbReference type="Pfam" id="PF11902">
    <property type="entry name" value="DUF3422"/>
    <property type="match status" value="1"/>
</dbReference>